<accession>A0A345HBN6</accession>
<keyword evidence="2" id="KW-1185">Reference proteome</keyword>
<organism evidence="1 2">
    <name type="scientific">Flavobacterium arcticum</name>
    <dbReference type="NCBI Taxonomy" id="1784713"/>
    <lineage>
        <taxon>Bacteria</taxon>
        <taxon>Pseudomonadati</taxon>
        <taxon>Bacteroidota</taxon>
        <taxon>Flavobacteriia</taxon>
        <taxon>Flavobacteriales</taxon>
        <taxon>Flavobacteriaceae</taxon>
        <taxon>Flavobacterium</taxon>
    </lineage>
</organism>
<evidence type="ECO:0008006" key="3">
    <source>
        <dbReference type="Google" id="ProtNLM"/>
    </source>
</evidence>
<sequence length="173" mass="20522">MLLIIGCKQRNTQKEVETVKEIHLDKSSLTDKNELYGITADTMWKHNLTVFFEEHDGFKTFFEKYAQDSIFQKKHTRFPLKYSFMDFNGFGNRFMREENFTSINYKDYKSEAKKIDSLSPKCKIVIKKKKDTIFYKYIGIENGINVNHTFVSDTSSWYLIEIKDLSITKPTYN</sequence>
<evidence type="ECO:0000313" key="1">
    <source>
        <dbReference type="EMBL" id="AXG73996.1"/>
    </source>
</evidence>
<evidence type="ECO:0000313" key="2">
    <source>
        <dbReference type="Proteomes" id="UP000253951"/>
    </source>
</evidence>
<dbReference type="Gene3D" id="3.10.450.410">
    <property type="match status" value="1"/>
</dbReference>
<gene>
    <name evidence="1" type="ORF">DVK85_06960</name>
</gene>
<dbReference type="AlphaFoldDB" id="A0A345HBN6"/>
<dbReference type="KEGG" id="fat:DVK85_06960"/>
<reference evidence="1 2" key="1">
    <citation type="submission" date="2018-07" db="EMBL/GenBank/DDBJ databases">
        <title>Complete genome sequence of Flavobacterium arcticum type strain SM1502T.</title>
        <authorList>
            <person name="Li Y."/>
            <person name="Li D.-D."/>
        </authorList>
    </citation>
    <scope>NUCLEOTIDE SEQUENCE [LARGE SCALE GENOMIC DNA]</scope>
    <source>
        <strain evidence="1 2">SM1502</strain>
    </source>
</reference>
<name>A0A345HBN6_9FLAO</name>
<dbReference type="EMBL" id="CP031188">
    <property type="protein sequence ID" value="AXG73996.1"/>
    <property type="molecule type" value="Genomic_DNA"/>
</dbReference>
<proteinExistence type="predicted"/>
<dbReference type="Proteomes" id="UP000253951">
    <property type="component" value="Chromosome"/>
</dbReference>
<protein>
    <recommendedName>
        <fullName evidence="3">DUF4348 domain-containing protein</fullName>
    </recommendedName>
</protein>